<dbReference type="SUPFAM" id="SSF55931">
    <property type="entry name" value="Glutamine synthetase/guanido kinase"/>
    <property type="match status" value="1"/>
</dbReference>
<dbReference type="GO" id="GO:0005524">
    <property type="term" value="F:ATP binding"/>
    <property type="evidence" value="ECO:0007669"/>
    <property type="project" value="UniProtKB-KW"/>
</dbReference>
<name>M1P330_9CORY</name>
<dbReference type="AlphaFoldDB" id="M1P330"/>
<keyword evidence="2 5" id="KW-0547">Nucleotide-binding</keyword>
<dbReference type="PANTHER" id="PTHR36510">
    <property type="entry name" value="GLUTAMATE--CYSTEINE LIGASE 2-RELATED"/>
    <property type="match status" value="1"/>
</dbReference>
<dbReference type="NCBIfam" id="TIGR02050">
    <property type="entry name" value="gshA_cyan_rel"/>
    <property type="match status" value="1"/>
</dbReference>
<protein>
    <recommendedName>
        <fullName evidence="5">Putative glutamate--cysteine ligase 2</fullName>
        <ecNumber evidence="5">6.3.2.2</ecNumber>
    </recommendedName>
    <alternativeName>
        <fullName evidence="5">Gamma-glutamylcysteine synthetase 2</fullName>
        <shortName evidence="5">GCS 2</shortName>
        <shortName evidence="5">Gamma-GCS 2</shortName>
    </alternativeName>
</protein>
<dbReference type="Pfam" id="PF04107">
    <property type="entry name" value="GCS2"/>
    <property type="match status" value="1"/>
</dbReference>
<evidence type="ECO:0000313" key="7">
    <source>
        <dbReference type="Proteomes" id="UP000011723"/>
    </source>
</evidence>
<evidence type="ECO:0000313" key="6">
    <source>
        <dbReference type="EMBL" id="AGF71086.1"/>
    </source>
</evidence>
<keyword evidence="3 5" id="KW-0067">ATP-binding</keyword>
<sequence>MRTFGVEEELLLVDAATLTPLPVSGRTVALHKQRAQTEHKMALEFKQEQIEIVSPPQTTLADQLEAIRAGRALADAAAARLGARVIALPTVPELLTPHLVPDPRFRRISEQFGLTAVEQLTCGFHVHVAVESREEGVAVLDRIRVWLPVLLALSANSPFWRGVDTAFSSYRYQAWNRWPTTGPTDVFGSAEAYDRYQAALLSTQVPMDTGMLYFDARVSEHLPTVEIRVADVCLEAEHAAVLATITRALVETSARNWRSGVPAPGTPTPVLRTWSWQASRHGVGTGLIDPVTGAPAPAGEVVGHLLESLRPVFIEYGEEAAVEAAVADMLGEGSGARRQREAYSARHDLRDVVTLALEATHHDGPAEPVQAD</sequence>
<organism evidence="6 7">
    <name type="scientific">Corynebacterium halotolerans YIM 70093 = DSM 44683</name>
    <dbReference type="NCBI Taxonomy" id="1121362"/>
    <lineage>
        <taxon>Bacteria</taxon>
        <taxon>Bacillati</taxon>
        <taxon>Actinomycetota</taxon>
        <taxon>Actinomycetes</taxon>
        <taxon>Mycobacteriales</taxon>
        <taxon>Corynebacteriaceae</taxon>
        <taxon>Corynebacterium</taxon>
    </lineage>
</organism>
<dbReference type="InterPro" id="IPR014746">
    <property type="entry name" value="Gln_synth/guanido_kin_cat_dom"/>
</dbReference>
<dbReference type="InterPro" id="IPR011793">
    <property type="entry name" value="YbdK"/>
</dbReference>
<evidence type="ECO:0000256" key="2">
    <source>
        <dbReference type="ARBA" id="ARBA00022741"/>
    </source>
</evidence>
<dbReference type="NCBIfam" id="NF010041">
    <property type="entry name" value="PRK13517.1-1"/>
    <property type="match status" value="1"/>
</dbReference>
<dbReference type="Gene3D" id="3.30.590.20">
    <property type="match status" value="1"/>
</dbReference>
<dbReference type="GO" id="GO:0004357">
    <property type="term" value="F:glutamate-cysteine ligase activity"/>
    <property type="evidence" value="ECO:0007669"/>
    <property type="project" value="UniProtKB-EC"/>
</dbReference>
<dbReference type="KEGG" id="chn:A605_00350"/>
<keyword evidence="7" id="KW-1185">Reference proteome</keyword>
<comment type="function">
    <text evidence="5">ATP-dependent carboxylate-amine ligase which exhibits weak glutamate--cysteine ligase activity.</text>
</comment>
<dbReference type="eggNOG" id="COG2170">
    <property type="taxonomic scope" value="Bacteria"/>
</dbReference>
<proteinExistence type="inferred from homology"/>
<dbReference type="PANTHER" id="PTHR36510:SF1">
    <property type="entry name" value="GLUTAMATE--CYSTEINE LIGASE 2-RELATED"/>
    <property type="match status" value="1"/>
</dbReference>
<dbReference type="HOGENOM" id="CLU_044848_0_0_11"/>
<evidence type="ECO:0000256" key="3">
    <source>
        <dbReference type="ARBA" id="ARBA00022840"/>
    </source>
</evidence>
<dbReference type="OrthoDB" id="9803842at2"/>
<dbReference type="EMBL" id="CP003697">
    <property type="protein sequence ID" value="AGF71086.1"/>
    <property type="molecule type" value="Genomic_DNA"/>
</dbReference>
<dbReference type="InterPro" id="IPR050141">
    <property type="entry name" value="GCL_type2/YbdK_subfam"/>
</dbReference>
<evidence type="ECO:0000256" key="1">
    <source>
        <dbReference type="ARBA" id="ARBA00022598"/>
    </source>
</evidence>
<dbReference type="PATRIC" id="fig|1121362.3.peg.69"/>
<reference evidence="6 7" key="1">
    <citation type="journal article" date="2012" name="Stand. Genomic Sci.">
        <title>Genome sequence of the halotolerant bacterium Corynebacterium halotolerans type strain YIM 70093(T) (= DSM 44683(T)).</title>
        <authorList>
            <person name="Ruckert C."/>
            <person name="Albersmeier A."/>
            <person name="Al-Dilaimi A."/>
            <person name="Niehaus K."/>
            <person name="Szczepanowski R."/>
            <person name="Kalinowski J."/>
        </authorList>
    </citation>
    <scope>NUCLEOTIDE SEQUENCE [LARGE SCALE GENOMIC DNA]</scope>
    <source>
        <strain evidence="6">YIM 70093</strain>
    </source>
</reference>
<gene>
    <name evidence="6" type="ORF">A605_00350</name>
</gene>
<dbReference type="InterPro" id="IPR006336">
    <property type="entry name" value="GCS2"/>
</dbReference>
<dbReference type="HAMAP" id="MF_01609">
    <property type="entry name" value="Glu_cys_ligase_2"/>
    <property type="match status" value="1"/>
</dbReference>
<comment type="similarity">
    <text evidence="5">Belongs to the glutamate--cysteine ligase type 2 family. YbdK subfamily.</text>
</comment>
<dbReference type="RefSeq" id="WP_015399510.1">
    <property type="nucleotide sequence ID" value="NC_020302.1"/>
</dbReference>
<dbReference type="Proteomes" id="UP000011723">
    <property type="component" value="Chromosome"/>
</dbReference>
<accession>M1P330</accession>
<evidence type="ECO:0000256" key="4">
    <source>
        <dbReference type="ARBA" id="ARBA00048819"/>
    </source>
</evidence>
<dbReference type="STRING" id="1121362.A605_00350"/>
<dbReference type="EC" id="6.3.2.2" evidence="5"/>
<comment type="catalytic activity">
    <reaction evidence="4 5">
        <text>L-cysteine + L-glutamate + ATP = gamma-L-glutamyl-L-cysteine + ADP + phosphate + H(+)</text>
        <dbReference type="Rhea" id="RHEA:13285"/>
        <dbReference type="ChEBI" id="CHEBI:15378"/>
        <dbReference type="ChEBI" id="CHEBI:29985"/>
        <dbReference type="ChEBI" id="CHEBI:30616"/>
        <dbReference type="ChEBI" id="CHEBI:35235"/>
        <dbReference type="ChEBI" id="CHEBI:43474"/>
        <dbReference type="ChEBI" id="CHEBI:58173"/>
        <dbReference type="ChEBI" id="CHEBI:456216"/>
        <dbReference type="EC" id="6.3.2.2"/>
    </reaction>
</comment>
<keyword evidence="1 5" id="KW-0436">Ligase</keyword>
<evidence type="ECO:0000256" key="5">
    <source>
        <dbReference type="HAMAP-Rule" id="MF_01609"/>
    </source>
</evidence>
<dbReference type="GO" id="GO:0042398">
    <property type="term" value="P:modified amino acid biosynthetic process"/>
    <property type="evidence" value="ECO:0007669"/>
    <property type="project" value="InterPro"/>
</dbReference>